<accession>A0AC61N061</accession>
<sequence>MPKITFMGAGSTVFAKNVLGDSMLTPALAESEIALYDIDAVRLDESYQMLQAINRNNGSKARIEKYLGTENRKDALRGANYVVNAIQVGGYDPCTITDFEIPKKYGLKQTIADTLGVGGVFRALRTIPVMLDFARDMEEVCPDAWLLNYTNPMAMLTGAMLTMTPIKTVGLCHSVQVCAPTLLKELGMEYDDSVQWKIAGINHQAWLLEITKDGVDLYPEIKRRALLYNQGKLDIGSFEERIRGLSQGEELPEWWIEGMKADYKLYQEKGRHGDMVRLEIMRRFGYYITESSEHNSEYTPWFIKERYPELIERFNIPLDEYPRRCIHQIEDWKKRGHELTQNPLLSHKRTHEYASYIMEAMETGIPTRIGGNVLNNGLITNLPRNACVEVPCLVDRNGVQPTYVGDLPEQCAALNRTNINVQLLTIEAARTLKKDYIYQAVMMDPHAGAELSIDDIVAMCDELIEAHGDWMPAFH</sequence>
<dbReference type="EMBL" id="CP068393">
    <property type="protein sequence ID" value="QUC65939.1"/>
    <property type="molecule type" value="Genomic_DNA"/>
</dbReference>
<name>A0AC61N061_9FIRM</name>
<reference evidence="1" key="1">
    <citation type="submission" date="2021-01" db="EMBL/GenBank/DDBJ databases">
        <title>Complete genome sequence of Clostridiales bacterium R-7.</title>
        <authorList>
            <person name="Mahoney-Kurpe S.C."/>
            <person name="Palevich N."/>
            <person name="Koike S."/>
            <person name="Moon C.D."/>
            <person name="Attwood G.T."/>
        </authorList>
    </citation>
    <scope>NUCLEOTIDE SEQUENCE</scope>
    <source>
        <strain evidence="1">R-7</strain>
    </source>
</reference>
<proteinExistence type="predicted"/>
<evidence type="ECO:0000313" key="1">
    <source>
        <dbReference type="EMBL" id="QUC65939.1"/>
    </source>
</evidence>
<evidence type="ECO:0000313" key="2">
    <source>
        <dbReference type="Proteomes" id="UP000682782"/>
    </source>
</evidence>
<keyword evidence="2" id="KW-1185">Reference proteome</keyword>
<gene>
    <name evidence="1" type="ORF">JYE49_08610</name>
</gene>
<dbReference type="Proteomes" id="UP000682782">
    <property type="component" value="Chromosome"/>
</dbReference>
<organism evidence="1 2">
    <name type="scientific">Aristaeella hokkaidonensis</name>
    <dbReference type="NCBI Taxonomy" id="3046382"/>
    <lineage>
        <taxon>Bacteria</taxon>
        <taxon>Bacillati</taxon>
        <taxon>Bacillota</taxon>
        <taxon>Clostridia</taxon>
        <taxon>Eubacteriales</taxon>
        <taxon>Aristaeellaceae</taxon>
        <taxon>Aristaeella</taxon>
    </lineage>
</organism>
<protein>
    <submittedName>
        <fullName evidence="1">Alpha-glucosidase/alpha-galactosidase</fullName>
    </submittedName>
</protein>